<dbReference type="CDD" id="cd07185">
    <property type="entry name" value="OmpA_C-like"/>
    <property type="match status" value="1"/>
</dbReference>
<dbReference type="NCBIfam" id="NF006545">
    <property type="entry name" value="PRK09039.1-4"/>
    <property type="match status" value="1"/>
</dbReference>
<dbReference type="Proteomes" id="UP000324996">
    <property type="component" value="Unassembled WGS sequence"/>
</dbReference>
<evidence type="ECO:0000259" key="4">
    <source>
        <dbReference type="PROSITE" id="PS51123"/>
    </source>
</evidence>
<feature type="transmembrane region" description="Helical" evidence="3">
    <location>
        <begin position="20"/>
        <end position="45"/>
    </location>
</feature>
<dbReference type="SUPFAM" id="SSF57997">
    <property type="entry name" value="Tropomyosin"/>
    <property type="match status" value="1"/>
</dbReference>
<dbReference type="Gene3D" id="1.10.287.1490">
    <property type="match status" value="1"/>
</dbReference>
<gene>
    <name evidence="5" type="ORF">JCM17846_20910</name>
</gene>
<name>A0A5A7NBI1_9PROT</name>
<evidence type="ECO:0000256" key="2">
    <source>
        <dbReference type="SAM" id="Coils"/>
    </source>
</evidence>
<sequence length="364" mass="40715">MSLSHRRRRQEGGDDIWPGFVDALSTLLLVLVFLLSIFALAQFFMGAALSGRDEALAQLRDQVAELGQLLDLERSTNRDLRNDLNQLSASLQSIRSERDDLDDQLSAAQSTLENTRSKLEAAQNEAKTRGADLAELQNRYDERTTALRQEKELSAQARRQVADLEASLIALKQQLARLEAALDASEKRDEQQKATIVDLGRRLNVALASKVEELAGYRSEFFGRLRAVLGQRQDIRIEGDRFIFQSELLFASGSAALGFEGRTQMRQVAQTLLAIGRDIPGDIDWILRVDGHTDKVPIQTAQFANNWELSAARAISVVQFLISEGVPPHRLAAAGFGEYQPIASGDNAEDLRRNRRIEMRFTQR</sequence>
<keyword evidence="6" id="KW-1185">Reference proteome</keyword>
<keyword evidence="1 3" id="KW-0472">Membrane</keyword>
<dbReference type="GO" id="GO:0016020">
    <property type="term" value="C:membrane"/>
    <property type="evidence" value="ECO:0007669"/>
    <property type="project" value="UniProtKB-UniRule"/>
</dbReference>
<dbReference type="PANTHER" id="PTHR30329">
    <property type="entry name" value="STATOR ELEMENT OF FLAGELLAR MOTOR COMPLEX"/>
    <property type="match status" value="1"/>
</dbReference>
<protein>
    <submittedName>
        <fullName evidence="5">Flagellar motor protein MotB</fullName>
    </submittedName>
</protein>
<keyword evidence="3" id="KW-0812">Transmembrane</keyword>
<organism evidence="5 6">
    <name type="scientific">Iodidimonas nitroreducens</name>
    <dbReference type="NCBI Taxonomy" id="1236968"/>
    <lineage>
        <taxon>Bacteria</taxon>
        <taxon>Pseudomonadati</taxon>
        <taxon>Pseudomonadota</taxon>
        <taxon>Alphaproteobacteria</taxon>
        <taxon>Iodidimonadales</taxon>
        <taxon>Iodidimonadaceae</taxon>
        <taxon>Iodidimonas</taxon>
    </lineage>
</organism>
<dbReference type="PROSITE" id="PS51123">
    <property type="entry name" value="OMPA_2"/>
    <property type="match status" value="1"/>
</dbReference>
<dbReference type="Pfam" id="PF00691">
    <property type="entry name" value="OmpA"/>
    <property type="match status" value="1"/>
</dbReference>
<dbReference type="EMBL" id="BKCN01000010">
    <property type="protein sequence ID" value="GER04409.1"/>
    <property type="molecule type" value="Genomic_DNA"/>
</dbReference>
<accession>A0A5A7NBI1</accession>
<reference evidence="5 6" key="1">
    <citation type="submission" date="2019-09" db="EMBL/GenBank/DDBJ databases">
        <title>NBRP : Genome information of microbial organism related human and environment.</title>
        <authorList>
            <person name="Hattori M."/>
            <person name="Oshima K."/>
            <person name="Inaba H."/>
            <person name="Suda W."/>
            <person name="Sakamoto M."/>
            <person name="Iino T."/>
            <person name="Kitahara M."/>
            <person name="Oshida Y."/>
            <person name="Iida T."/>
            <person name="Kudo T."/>
            <person name="Itoh T."/>
            <person name="Ohkuma M."/>
        </authorList>
    </citation>
    <scope>NUCLEOTIDE SEQUENCE [LARGE SCALE GENOMIC DNA]</scope>
    <source>
        <strain evidence="5 6">Q-1</strain>
    </source>
</reference>
<keyword evidence="3" id="KW-1133">Transmembrane helix</keyword>
<keyword evidence="5" id="KW-0969">Cilium</keyword>
<dbReference type="InterPro" id="IPR036737">
    <property type="entry name" value="OmpA-like_sf"/>
</dbReference>
<dbReference type="NCBIfam" id="NF006543">
    <property type="entry name" value="PRK09039.1-2"/>
    <property type="match status" value="1"/>
</dbReference>
<keyword evidence="5" id="KW-0282">Flagellum</keyword>
<dbReference type="Gene3D" id="3.30.1330.60">
    <property type="entry name" value="OmpA-like domain"/>
    <property type="match status" value="1"/>
</dbReference>
<evidence type="ECO:0000256" key="1">
    <source>
        <dbReference type="PROSITE-ProRule" id="PRU00473"/>
    </source>
</evidence>
<evidence type="ECO:0000313" key="6">
    <source>
        <dbReference type="Proteomes" id="UP000324996"/>
    </source>
</evidence>
<keyword evidence="5" id="KW-0966">Cell projection</keyword>
<comment type="caution">
    <text evidence="5">The sequence shown here is derived from an EMBL/GenBank/DDBJ whole genome shotgun (WGS) entry which is preliminary data.</text>
</comment>
<evidence type="ECO:0000313" key="5">
    <source>
        <dbReference type="EMBL" id="GER04409.1"/>
    </source>
</evidence>
<dbReference type="InterPro" id="IPR006665">
    <property type="entry name" value="OmpA-like"/>
</dbReference>
<evidence type="ECO:0000256" key="3">
    <source>
        <dbReference type="SAM" id="Phobius"/>
    </source>
</evidence>
<dbReference type="RefSeq" id="WP_042085674.1">
    <property type="nucleotide sequence ID" value="NZ_BKCN01000010.1"/>
</dbReference>
<dbReference type="InterPro" id="IPR050330">
    <property type="entry name" value="Bact_OuterMem_StrucFunc"/>
</dbReference>
<feature type="domain" description="OmpA-like" evidence="4">
    <location>
        <begin position="238"/>
        <end position="364"/>
    </location>
</feature>
<keyword evidence="2" id="KW-0175">Coiled coil</keyword>
<feature type="coiled-coil region" evidence="2">
    <location>
        <begin position="70"/>
        <end position="195"/>
    </location>
</feature>
<dbReference type="PANTHER" id="PTHR30329:SF21">
    <property type="entry name" value="LIPOPROTEIN YIAD-RELATED"/>
    <property type="match status" value="1"/>
</dbReference>
<proteinExistence type="predicted"/>
<dbReference type="AlphaFoldDB" id="A0A5A7NBI1"/>
<dbReference type="SUPFAM" id="SSF103088">
    <property type="entry name" value="OmpA-like"/>
    <property type="match status" value="1"/>
</dbReference>